<reference evidence="1" key="1">
    <citation type="submission" date="2024-07" db="EMBL/GenBank/DDBJ databases">
        <title>Metagenome and Metagenome-Assembled Genomes of Archaea from a hot spring from the geothermal field of Los Azufres, Mexico.</title>
        <authorList>
            <person name="Marin-Paredes R."/>
            <person name="Martinez-Romero E."/>
            <person name="Servin-Garciduenas L.E."/>
        </authorList>
    </citation>
    <scope>NUCLEOTIDE SEQUENCE</scope>
</reference>
<sequence>MERGEGLQAVNAWIQAFNRIGKSESNFHSFELIRSGDAVNATLVIEGIEEKGACLAGPYALASLALAGGKVRLRLSAGDYQRCGQGSGESNERRSPSYVDREIDLGGDPELVNAVMAVKTEGDFVALLEAALELAAGAA</sequence>
<dbReference type="EMBL" id="JZWT02000017">
    <property type="protein sequence ID" value="MFB6490958.1"/>
    <property type="molecule type" value="Genomic_DNA"/>
</dbReference>
<organism evidence="1 2">
    <name type="scientific">Thermoproteus sp. AZ2</name>
    <dbReference type="NCBI Taxonomy" id="1609232"/>
    <lineage>
        <taxon>Archaea</taxon>
        <taxon>Thermoproteota</taxon>
        <taxon>Thermoprotei</taxon>
        <taxon>Thermoproteales</taxon>
        <taxon>Thermoproteaceae</taxon>
        <taxon>Thermoproteus</taxon>
    </lineage>
</organism>
<dbReference type="Proteomes" id="UP000033636">
    <property type="component" value="Unassembled WGS sequence"/>
</dbReference>
<comment type="caution">
    <text evidence="1">The sequence shown here is derived from an EMBL/GenBank/DDBJ whole genome shotgun (WGS) entry which is preliminary data.</text>
</comment>
<gene>
    <name evidence="1" type="ORF">TU35_006920</name>
</gene>
<protein>
    <submittedName>
        <fullName evidence="1">Uncharacterized protein</fullName>
    </submittedName>
</protein>
<evidence type="ECO:0000313" key="1">
    <source>
        <dbReference type="EMBL" id="MFB6490958.1"/>
    </source>
</evidence>
<accession>A0ACC6V1M1</accession>
<proteinExistence type="predicted"/>
<evidence type="ECO:0000313" key="2">
    <source>
        <dbReference type="Proteomes" id="UP000033636"/>
    </source>
</evidence>
<name>A0ACC6V1M1_9CREN</name>